<feature type="domain" description="C2H2-type" evidence="7">
    <location>
        <begin position="854"/>
        <end position="881"/>
    </location>
</feature>
<dbReference type="InterPro" id="IPR013087">
    <property type="entry name" value="Znf_C2H2_type"/>
</dbReference>
<feature type="domain" description="C2H2-type" evidence="7">
    <location>
        <begin position="735"/>
        <end position="763"/>
    </location>
</feature>
<dbReference type="SUPFAM" id="SSF57667">
    <property type="entry name" value="beta-beta-alpha zinc fingers"/>
    <property type="match status" value="2"/>
</dbReference>
<dbReference type="Gene3D" id="3.30.160.60">
    <property type="entry name" value="Classic Zinc Finger"/>
    <property type="match status" value="3"/>
</dbReference>
<evidence type="ECO:0000256" key="3">
    <source>
        <dbReference type="ARBA" id="ARBA00022771"/>
    </source>
</evidence>
<evidence type="ECO:0000313" key="8">
    <source>
        <dbReference type="EMBL" id="VDI17547.1"/>
    </source>
</evidence>
<evidence type="ECO:0000256" key="2">
    <source>
        <dbReference type="ARBA" id="ARBA00022737"/>
    </source>
</evidence>
<accession>A0A8B6DDA9</accession>
<evidence type="ECO:0000259" key="7">
    <source>
        <dbReference type="PROSITE" id="PS50157"/>
    </source>
</evidence>
<proteinExistence type="predicted"/>
<dbReference type="EMBL" id="UYJE01003231">
    <property type="protein sequence ID" value="VDI17547.1"/>
    <property type="molecule type" value="Genomic_DNA"/>
</dbReference>
<dbReference type="PANTHER" id="PTHR24379">
    <property type="entry name" value="KRAB AND ZINC FINGER DOMAIN-CONTAINING"/>
    <property type="match status" value="1"/>
</dbReference>
<dbReference type="Proteomes" id="UP000596742">
    <property type="component" value="Unassembled WGS sequence"/>
</dbReference>
<dbReference type="PROSITE" id="PS00028">
    <property type="entry name" value="ZINC_FINGER_C2H2_1"/>
    <property type="match status" value="5"/>
</dbReference>
<keyword evidence="1" id="KW-0479">Metal-binding</keyword>
<dbReference type="OrthoDB" id="6079937at2759"/>
<dbReference type="PANTHER" id="PTHR24379:SF127">
    <property type="entry name" value="BLOODY FINGERS-RELATED"/>
    <property type="match status" value="1"/>
</dbReference>
<dbReference type="GO" id="GO:0008270">
    <property type="term" value="F:zinc ion binding"/>
    <property type="evidence" value="ECO:0007669"/>
    <property type="project" value="UniProtKB-KW"/>
</dbReference>
<feature type="region of interest" description="Disordered" evidence="6">
    <location>
        <begin position="333"/>
        <end position="367"/>
    </location>
</feature>
<sequence>MSYTVDLEQLEDEELLWSILETLGKKLNRKGKECIFLVSGKNNEAVMSWATELGGYFLSTYPKWSSMFQDFCCTGEMPTMEQLVSPGEFANKKTTLNNVEPQFKTTSIKSLSELKNICKWLTGKDNSMFPVKEIKIKEEGALHSEVIKHSYKDIDVKIEDNSQHSDEMTDCNTSYSNVQIEDCIKGSIETGGEMTNFNTVRSNVLTEDNIQGSIGDGGKMTNFNTICANVLTEDNIQGSIGDGGKMTNCNTICSNVLNEDNIEFVNEFTGRWKEHNKLCSNVLKEKLKDIILKRTHLNNSLDNCTFRNVSTSKGETDQSYVANENNIETVTMVTDQQGADNSQNKDKKRKKGSGGSQRKYQKRKKSTPVPYKCVQILPKKIDDNSCTVKYFRYGGIIQNSTSKEPCEPLMTEEITTTDAVNRLMDKTMKQNSTTKETDFPLAKIVKYIPDARNHSIDKTSMNDEKRKMSPTMEPLSLSTVVFTKIVGSKFPTKEEGTKNFVKENMMIHVPPEILADQVVSDSFTSCLDTHDISASSNTTSCLDTHDISASSNTTSCLDTHDISASSNTTSCLDILDISTGNSASCYDVSESSLQKNMNCSLVKGKANDFADNHDYHLNKGNNLRDTQIESLPNATEKDSGKNDNEYGFQLNQELGEEKRLLVISEKETAQKYNKSKICKFCSMKFSNTFWYHQHLNSFHRSKFNTKCVHCDVIFKSSTSLRNHMAIHIPSNEMPYRCDVCGKGLFTEKSLKQHSCAFKVKNRPQFMCEICGKIYHSTDTLAVHKRNYHTESSVRTNRCCNCRTRFFSRLKLNIHQSACKPQEPCDVFKQTCRACGQYFKEQSALNVHIKEAHPFLCFICGKNLKFAVSFDNHMKRHKRDQQFPCKLCSAKYYEKNLLDVHIKNTHGQASSSADSTDGSDDFRIAGYYQGCKILKVS</sequence>
<evidence type="ECO:0000256" key="5">
    <source>
        <dbReference type="PROSITE-ProRule" id="PRU00042"/>
    </source>
</evidence>
<protein>
    <recommendedName>
        <fullName evidence="7">C2H2-type domain-containing protein</fullName>
    </recommendedName>
</protein>
<dbReference type="InterPro" id="IPR036236">
    <property type="entry name" value="Znf_C2H2_sf"/>
</dbReference>
<dbReference type="Pfam" id="PF00096">
    <property type="entry name" value="zf-C2H2"/>
    <property type="match status" value="1"/>
</dbReference>
<evidence type="ECO:0000256" key="4">
    <source>
        <dbReference type="ARBA" id="ARBA00022833"/>
    </source>
</evidence>
<feature type="domain" description="C2H2-type" evidence="7">
    <location>
        <begin position="765"/>
        <end position="793"/>
    </location>
</feature>
<reference evidence="8" key="1">
    <citation type="submission" date="2018-11" db="EMBL/GenBank/DDBJ databases">
        <authorList>
            <person name="Alioto T."/>
            <person name="Alioto T."/>
        </authorList>
    </citation>
    <scope>NUCLEOTIDE SEQUENCE</scope>
</reference>
<keyword evidence="4" id="KW-0862">Zinc</keyword>
<organism evidence="8 9">
    <name type="scientific">Mytilus galloprovincialis</name>
    <name type="common">Mediterranean mussel</name>
    <dbReference type="NCBI Taxonomy" id="29158"/>
    <lineage>
        <taxon>Eukaryota</taxon>
        <taxon>Metazoa</taxon>
        <taxon>Spiralia</taxon>
        <taxon>Lophotrochozoa</taxon>
        <taxon>Mollusca</taxon>
        <taxon>Bivalvia</taxon>
        <taxon>Autobranchia</taxon>
        <taxon>Pteriomorphia</taxon>
        <taxon>Mytilida</taxon>
        <taxon>Mytiloidea</taxon>
        <taxon>Mytilidae</taxon>
        <taxon>Mytilinae</taxon>
        <taxon>Mytilus</taxon>
    </lineage>
</organism>
<dbReference type="GO" id="GO:0000977">
    <property type="term" value="F:RNA polymerase II transcription regulatory region sequence-specific DNA binding"/>
    <property type="evidence" value="ECO:0007669"/>
    <property type="project" value="TreeGrafter"/>
</dbReference>
<keyword evidence="2" id="KW-0677">Repeat</keyword>
<gene>
    <name evidence="8" type="ORF">MGAL_10B084935</name>
</gene>
<evidence type="ECO:0000313" key="9">
    <source>
        <dbReference type="Proteomes" id="UP000596742"/>
    </source>
</evidence>
<keyword evidence="9" id="KW-1185">Reference proteome</keyword>
<feature type="domain" description="C2H2-type" evidence="7">
    <location>
        <begin position="705"/>
        <end position="732"/>
    </location>
</feature>
<dbReference type="AlphaFoldDB" id="A0A8B6DDA9"/>
<name>A0A8B6DDA9_MYTGA</name>
<dbReference type="GO" id="GO:0000981">
    <property type="term" value="F:DNA-binding transcription factor activity, RNA polymerase II-specific"/>
    <property type="evidence" value="ECO:0007669"/>
    <property type="project" value="TreeGrafter"/>
</dbReference>
<evidence type="ECO:0000256" key="1">
    <source>
        <dbReference type="ARBA" id="ARBA00022723"/>
    </source>
</evidence>
<dbReference type="PROSITE" id="PS50157">
    <property type="entry name" value="ZINC_FINGER_C2H2_2"/>
    <property type="match status" value="5"/>
</dbReference>
<comment type="caution">
    <text evidence="8">The sequence shown here is derived from an EMBL/GenBank/DDBJ whole genome shotgun (WGS) entry which is preliminary data.</text>
</comment>
<dbReference type="GO" id="GO:0005634">
    <property type="term" value="C:nucleus"/>
    <property type="evidence" value="ECO:0007669"/>
    <property type="project" value="TreeGrafter"/>
</dbReference>
<dbReference type="SMART" id="SM00355">
    <property type="entry name" value="ZnF_C2H2"/>
    <property type="match status" value="7"/>
</dbReference>
<evidence type="ECO:0000256" key="6">
    <source>
        <dbReference type="SAM" id="MobiDB-lite"/>
    </source>
</evidence>
<keyword evidence="3 5" id="KW-0863">Zinc-finger</keyword>
<feature type="domain" description="C2H2-type" evidence="7">
    <location>
        <begin position="829"/>
        <end position="852"/>
    </location>
</feature>